<comment type="caution">
    <text evidence="2">The sequence shown here is derived from an EMBL/GenBank/DDBJ whole genome shotgun (WGS) entry which is preliminary data.</text>
</comment>
<keyword evidence="3" id="KW-1185">Reference proteome</keyword>
<accession>A0ABW3U059</accession>
<dbReference type="InterPro" id="IPR000182">
    <property type="entry name" value="GNAT_dom"/>
</dbReference>
<keyword evidence="2" id="KW-0808">Transferase</keyword>
<evidence type="ECO:0000313" key="3">
    <source>
        <dbReference type="Proteomes" id="UP001597231"/>
    </source>
</evidence>
<dbReference type="PROSITE" id="PS51186">
    <property type="entry name" value="GNAT"/>
    <property type="match status" value="1"/>
</dbReference>
<gene>
    <name evidence="2" type="ORF">ACFQ38_12850</name>
</gene>
<reference evidence="3" key="1">
    <citation type="journal article" date="2019" name="Int. J. Syst. Evol. Microbiol.">
        <title>The Global Catalogue of Microorganisms (GCM) 10K type strain sequencing project: providing services to taxonomists for standard genome sequencing and annotation.</title>
        <authorList>
            <consortium name="The Broad Institute Genomics Platform"/>
            <consortium name="The Broad Institute Genome Sequencing Center for Infectious Disease"/>
            <person name="Wu L."/>
            <person name="Ma J."/>
        </authorList>
    </citation>
    <scope>NUCLEOTIDE SEQUENCE [LARGE SCALE GENOMIC DNA]</scope>
    <source>
        <strain evidence="3">CCUG 53915</strain>
    </source>
</reference>
<dbReference type="Pfam" id="PF13673">
    <property type="entry name" value="Acetyltransf_10"/>
    <property type="match status" value="1"/>
</dbReference>
<dbReference type="Gene3D" id="3.40.630.30">
    <property type="match status" value="1"/>
</dbReference>
<dbReference type="SUPFAM" id="SSF55729">
    <property type="entry name" value="Acyl-CoA N-acyltransferases (Nat)"/>
    <property type="match status" value="1"/>
</dbReference>
<evidence type="ECO:0000259" key="1">
    <source>
        <dbReference type="PROSITE" id="PS51186"/>
    </source>
</evidence>
<feature type="domain" description="N-acetyltransferase" evidence="1">
    <location>
        <begin position="145"/>
        <end position="296"/>
    </location>
</feature>
<proteinExistence type="predicted"/>
<name>A0ABW3U059_9BACL</name>
<protein>
    <submittedName>
        <fullName evidence="2">GNAT family N-acetyltransferase</fullName>
        <ecNumber evidence="2">2.3.-.-</ecNumber>
    </submittedName>
</protein>
<dbReference type="EC" id="2.3.-.-" evidence="2"/>
<organism evidence="2 3">
    <name type="scientific">Sporosarcina contaminans</name>
    <dbReference type="NCBI Taxonomy" id="633403"/>
    <lineage>
        <taxon>Bacteria</taxon>
        <taxon>Bacillati</taxon>
        <taxon>Bacillota</taxon>
        <taxon>Bacilli</taxon>
        <taxon>Bacillales</taxon>
        <taxon>Caryophanaceae</taxon>
        <taxon>Sporosarcina</taxon>
    </lineage>
</organism>
<sequence length="296" mass="34150">MMEQLDSGLSLMKAPTRDFAIHYTTYRENVFFRQTWERRIAIFEDGIPCYWLIHEGKRIGGVCVEPNLLWALYLEPPFTDMHRVVGVLKRYLMKVSNKDEPIEVIGILPYQEEYFLRLGFKPVEKRRIMIRPTERLQLCKLPDGIVIEPLKVDHLEEIALLSFNAYSGVDCIGMPVMNTIEQQRADLEFYFEHTNDELLRKSSSVVFDKGKGKMVGVCLVSMWEDLPLIANVAVDPDYRGNGIANNLLKKSLTMLKEQHEVVRLFVTVGNAAESLYYDLGFLPGLEQITFVLPVRQ</sequence>
<dbReference type="EMBL" id="JBHTLT010000104">
    <property type="protein sequence ID" value="MFD1205979.1"/>
    <property type="molecule type" value="Genomic_DNA"/>
</dbReference>
<dbReference type="GO" id="GO:0016746">
    <property type="term" value="F:acyltransferase activity"/>
    <property type="evidence" value="ECO:0007669"/>
    <property type="project" value="UniProtKB-KW"/>
</dbReference>
<dbReference type="CDD" id="cd04301">
    <property type="entry name" value="NAT_SF"/>
    <property type="match status" value="1"/>
</dbReference>
<dbReference type="InterPro" id="IPR016181">
    <property type="entry name" value="Acyl_CoA_acyltransferase"/>
</dbReference>
<dbReference type="Proteomes" id="UP001597231">
    <property type="component" value="Unassembled WGS sequence"/>
</dbReference>
<dbReference type="RefSeq" id="WP_381481325.1">
    <property type="nucleotide sequence ID" value="NZ_JBHTLT010000104.1"/>
</dbReference>
<keyword evidence="2" id="KW-0012">Acyltransferase</keyword>
<evidence type="ECO:0000313" key="2">
    <source>
        <dbReference type="EMBL" id="MFD1205979.1"/>
    </source>
</evidence>